<reference evidence="2" key="2">
    <citation type="journal article" date="2007" name="Science">
        <title>Draft genome sequence of the sexually transmitted pathogen Trichomonas vaginalis.</title>
        <authorList>
            <person name="Carlton J.M."/>
            <person name="Hirt R.P."/>
            <person name="Silva J.C."/>
            <person name="Delcher A.L."/>
            <person name="Schatz M."/>
            <person name="Zhao Q."/>
            <person name="Wortman J.R."/>
            <person name="Bidwell S.L."/>
            <person name="Alsmark U.C.M."/>
            <person name="Besteiro S."/>
            <person name="Sicheritz-Ponten T."/>
            <person name="Noel C.J."/>
            <person name="Dacks J.B."/>
            <person name="Foster P.G."/>
            <person name="Simillion C."/>
            <person name="Van de Peer Y."/>
            <person name="Miranda-Saavedra D."/>
            <person name="Barton G.J."/>
            <person name="Westrop G.D."/>
            <person name="Mueller S."/>
            <person name="Dessi D."/>
            <person name="Fiori P.L."/>
            <person name="Ren Q."/>
            <person name="Paulsen I."/>
            <person name="Zhang H."/>
            <person name="Bastida-Corcuera F.D."/>
            <person name="Simoes-Barbosa A."/>
            <person name="Brown M.T."/>
            <person name="Hayes R.D."/>
            <person name="Mukherjee M."/>
            <person name="Okumura C.Y."/>
            <person name="Schneider R."/>
            <person name="Smith A.J."/>
            <person name="Vanacova S."/>
            <person name="Villalvazo M."/>
            <person name="Haas B.J."/>
            <person name="Pertea M."/>
            <person name="Feldblyum T.V."/>
            <person name="Utterback T.R."/>
            <person name="Shu C.L."/>
            <person name="Osoegawa K."/>
            <person name="de Jong P.J."/>
            <person name="Hrdy I."/>
            <person name="Horvathova L."/>
            <person name="Zubacova Z."/>
            <person name="Dolezal P."/>
            <person name="Malik S.B."/>
            <person name="Logsdon J.M. Jr."/>
            <person name="Henze K."/>
            <person name="Gupta A."/>
            <person name="Wang C.C."/>
            <person name="Dunne R.L."/>
            <person name="Upcroft J.A."/>
            <person name="Upcroft P."/>
            <person name="White O."/>
            <person name="Salzberg S.L."/>
            <person name="Tang P."/>
            <person name="Chiu C.-H."/>
            <person name="Lee Y.-S."/>
            <person name="Embley T.M."/>
            <person name="Coombs G.H."/>
            <person name="Mottram J.C."/>
            <person name="Tachezy J."/>
            <person name="Fraser-Liggett C.M."/>
            <person name="Johnson P.J."/>
        </authorList>
    </citation>
    <scope>NUCLEOTIDE SEQUENCE [LARGE SCALE GENOMIC DNA]</scope>
    <source>
        <strain evidence="2">G3</strain>
    </source>
</reference>
<evidence type="ECO:0000313" key="2">
    <source>
        <dbReference type="EMBL" id="EAY14430.1"/>
    </source>
</evidence>
<dbReference type="VEuPathDB" id="TrichDB:TVAG_426230"/>
<dbReference type="AlphaFoldDB" id="A2DYP0"/>
<dbReference type="KEGG" id="tva:4772418"/>
<dbReference type="RefSeq" id="XP_001326653.1">
    <property type="nucleotide sequence ID" value="XM_001326618.1"/>
</dbReference>
<dbReference type="SMR" id="A2DYP0"/>
<keyword evidence="1" id="KW-0472">Membrane</keyword>
<protein>
    <submittedName>
        <fullName evidence="2">Uncharacterized protein</fullName>
    </submittedName>
</protein>
<gene>
    <name evidence="2" type="ORF">TVAG_426230</name>
</gene>
<organism evidence="2 3">
    <name type="scientific">Trichomonas vaginalis (strain ATCC PRA-98 / G3)</name>
    <dbReference type="NCBI Taxonomy" id="412133"/>
    <lineage>
        <taxon>Eukaryota</taxon>
        <taxon>Metamonada</taxon>
        <taxon>Parabasalia</taxon>
        <taxon>Trichomonadida</taxon>
        <taxon>Trichomonadidae</taxon>
        <taxon>Trichomonas</taxon>
    </lineage>
</organism>
<accession>A2DYP0</accession>
<dbReference type="EMBL" id="DS113270">
    <property type="protein sequence ID" value="EAY14430.1"/>
    <property type="molecule type" value="Genomic_DNA"/>
</dbReference>
<keyword evidence="1" id="KW-0812">Transmembrane</keyword>
<reference evidence="2" key="1">
    <citation type="submission" date="2006-10" db="EMBL/GenBank/DDBJ databases">
        <authorList>
            <person name="Amadeo P."/>
            <person name="Zhao Q."/>
            <person name="Wortman J."/>
            <person name="Fraser-Liggett C."/>
            <person name="Carlton J."/>
        </authorList>
    </citation>
    <scope>NUCLEOTIDE SEQUENCE</scope>
    <source>
        <strain evidence="2">G3</strain>
    </source>
</reference>
<keyword evidence="1" id="KW-1133">Transmembrane helix</keyword>
<dbReference type="VEuPathDB" id="TrichDB:TVAGG3_0850730"/>
<proteinExistence type="predicted"/>
<dbReference type="Proteomes" id="UP000001542">
    <property type="component" value="Unassembled WGS sequence"/>
</dbReference>
<evidence type="ECO:0000256" key="1">
    <source>
        <dbReference type="SAM" id="Phobius"/>
    </source>
</evidence>
<name>A2DYP0_TRIV3</name>
<sequence>MLSILLSSIAYAKEVPVPGAYSDLVESELELTFTPKENFDSFVIFPKPENFKVNDRDLKRVYTNPTSLTIKANNNYLNYSYVQLKKGKCDTLDFIMNKYSNDWVEMYPGGNYHNFCSIFANPNVSNSVFYRRYTKAEIQLYDNFVLDGKSYLKWTEGATFSVSYNTLIAKYISSEDVEYRVSQYYGINNNTNKSMTDIYHVQAYDSRENGYAIIDDIVDFKYGNYNVDVHNEYILTIPQNSIMLITERGLLRIKVFSGTVVVDDPDTIPEIAGFVFASDSYVRVTGNSSLSFIMIKNTSLPSKFNKVVTIFGEKDYTVKYDADSQYSIFAVTKNGDIKVSKDKNAKYYDMYGNEISNNQKFADFVYVSIDHPKSKSSISFKVGGNTQYPMVIKDTRGYNNYHIIAINETTSYGLNEEDRDDELDFLKWLIPLIITGIVVGVLLVIGVAVFIIWRCKKTNDSPIEYKKV</sequence>
<evidence type="ECO:0000313" key="3">
    <source>
        <dbReference type="Proteomes" id="UP000001542"/>
    </source>
</evidence>
<dbReference type="InParanoid" id="A2DYP0"/>
<feature type="transmembrane region" description="Helical" evidence="1">
    <location>
        <begin position="428"/>
        <end position="453"/>
    </location>
</feature>
<keyword evidence="3" id="KW-1185">Reference proteome</keyword>